<keyword evidence="5" id="KW-1185">Reference proteome</keyword>
<evidence type="ECO:0000256" key="2">
    <source>
        <dbReference type="SAM" id="MobiDB-lite"/>
    </source>
</evidence>
<dbReference type="InterPro" id="IPR018247">
    <property type="entry name" value="EF_Hand_1_Ca_BS"/>
</dbReference>
<dbReference type="Gene3D" id="1.10.238.10">
    <property type="entry name" value="EF-hand"/>
    <property type="match status" value="1"/>
</dbReference>
<feature type="domain" description="EF-hand" evidence="3">
    <location>
        <begin position="24"/>
        <end position="46"/>
    </location>
</feature>
<evidence type="ECO:0000313" key="4">
    <source>
        <dbReference type="EMBL" id="GFH22537.1"/>
    </source>
</evidence>
<comment type="caution">
    <text evidence="4">The sequence shown here is derived from an EMBL/GenBank/DDBJ whole genome shotgun (WGS) entry which is preliminary data.</text>
</comment>
<sequence>MPAQASANTSQLLTVGCSSVAWQDQDGSGAIDADELGAAFKLLGIHMKKAELGELLNEVDHDGSGVPGVPGDHDHHAAAPS</sequence>
<dbReference type="PROSITE" id="PS50222">
    <property type="entry name" value="EF_HAND_2"/>
    <property type="match status" value="1"/>
</dbReference>
<dbReference type="Proteomes" id="UP000485058">
    <property type="component" value="Unassembled WGS sequence"/>
</dbReference>
<dbReference type="SUPFAM" id="SSF47473">
    <property type="entry name" value="EF-hand"/>
    <property type="match status" value="1"/>
</dbReference>
<proteinExistence type="predicted"/>
<gene>
    <name evidence="4" type="ORF">HaLaN_20015</name>
</gene>
<evidence type="ECO:0000256" key="1">
    <source>
        <dbReference type="ARBA" id="ARBA00022837"/>
    </source>
</evidence>
<evidence type="ECO:0000259" key="3">
    <source>
        <dbReference type="PROSITE" id="PS50222"/>
    </source>
</evidence>
<feature type="compositionally biased region" description="Basic and acidic residues" evidence="2">
    <location>
        <begin position="71"/>
        <end position="81"/>
    </location>
</feature>
<dbReference type="InterPro" id="IPR011992">
    <property type="entry name" value="EF-hand-dom_pair"/>
</dbReference>
<name>A0A699ZIG2_HAELA</name>
<feature type="non-terminal residue" evidence="4">
    <location>
        <position position="1"/>
    </location>
</feature>
<dbReference type="EMBL" id="BLLF01002061">
    <property type="protein sequence ID" value="GFH22537.1"/>
    <property type="molecule type" value="Genomic_DNA"/>
</dbReference>
<reference evidence="4 5" key="1">
    <citation type="submission" date="2020-02" db="EMBL/GenBank/DDBJ databases">
        <title>Draft genome sequence of Haematococcus lacustris strain NIES-144.</title>
        <authorList>
            <person name="Morimoto D."/>
            <person name="Nakagawa S."/>
            <person name="Yoshida T."/>
            <person name="Sawayama S."/>
        </authorList>
    </citation>
    <scope>NUCLEOTIDE SEQUENCE [LARGE SCALE GENOMIC DNA]</scope>
    <source>
        <strain evidence="4 5">NIES-144</strain>
    </source>
</reference>
<accession>A0A699ZIG2</accession>
<dbReference type="CDD" id="cd00051">
    <property type="entry name" value="EFh"/>
    <property type="match status" value="1"/>
</dbReference>
<dbReference type="PROSITE" id="PS00018">
    <property type="entry name" value="EF_HAND_1"/>
    <property type="match status" value="1"/>
</dbReference>
<dbReference type="GO" id="GO:0005509">
    <property type="term" value="F:calcium ion binding"/>
    <property type="evidence" value="ECO:0007669"/>
    <property type="project" value="InterPro"/>
</dbReference>
<dbReference type="Pfam" id="PF13499">
    <property type="entry name" value="EF-hand_7"/>
    <property type="match status" value="1"/>
</dbReference>
<dbReference type="InterPro" id="IPR002048">
    <property type="entry name" value="EF_hand_dom"/>
</dbReference>
<protein>
    <recommendedName>
        <fullName evidence="3">EF-hand domain-containing protein</fullName>
    </recommendedName>
</protein>
<keyword evidence="1" id="KW-0106">Calcium</keyword>
<feature type="region of interest" description="Disordered" evidence="2">
    <location>
        <begin position="59"/>
        <end position="81"/>
    </location>
</feature>
<organism evidence="4 5">
    <name type="scientific">Haematococcus lacustris</name>
    <name type="common">Green alga</name>
    <name type="synonym">Haematococcus pluvialis</name>
    <dbReference type="NCBI Taxonomy" id="44745"/>
    <lineage>
        <taxon>Eukaryota</taxon>
        <taxon>Viridiplantae</taxon>
        <taxon>Chlorophyta</taxon>
        <taxon>core chlorophytes</taxon>
        <taxon>Chlorophyceae</taxon>
        <taxon>CS clade</taxon>
        <taxon>Chlamydomonadales</taxon>
        <taxon>Haematococcaceae</taxon>
        <taxon>Haematococcus</taxon>
    </lineage>
</organism>
<evidence type="ECO:0000313" key="5">
    <source>
        <dbReference type="Proteomes" id="UP000485058"/>
    </source>
</evidence>
<dbReference type="AlphaFoldDB" id="A0A699ZIG2"/>